<evidence type="ECO:0000313" key="2">
    <source>
        <dbReference type="Proteomes" id="UP001060733"/>
    </source>
</evidence>
<dbReference type="Pfam" id="PF13374">
    <property type="entry name" value="TPR_10"/>
    <property type="match status" value="1"/>
</dbReference>
<keyword evidence="2" id="KW-1185">Reference proteome</keyword>
<dbReference type="PRINTS" id="PR00364">
    <property type="entry name" value="DISEASERSIST"/>
</dbReference>
<dbReference type="InterPro" id="IPR027417">
    <property type="entry name" value="P-loop_NTPase"/>
</dbReference>
<dbReference type="InterPro" id="IPR011990">
    <property type="entry name" value="TPR-like_helical_dom_sf"/>
</dbReference>
<dbReference type="SMART" id="SM00028">
    <property type="entry name" value="TPR"/>
    <property type="match status" value="6"/>
</dbReference>
<evidence type="ECO:0000313" key="1">
    <source>
        <dbReference type="EMBL" id="UXY33288.1"/>
    </source>
</evidence>
<dbReference type="Pfam" id="PF13424">
    <property type="entry name" value="TPR_12"/>
    <property type="match status" value="3"/>
</dbReference>
<gene>
    <name evidence="1" type="ORF">N8I86_00130</name>
</gene>
<dbReference type="EMBL" id="CP106795">
    <property type="protein sequence ID" value="UXY33288.1"/>
    <property type="molecule type" value="Genomic_DNA"/>
</dbReference>
<name>A0ABY6EFL9_9ACTN</name>
<dbReference type="Proteomes" id="UP001060733">
    <property type="component" value="Chromosome"/>
</dbReference>
<accession>A0ABY6EFL9</accession>
<dbReference type="SUPFAM" id="SSF48452">
    <property type="entry name" value="TPR-like"/>
    <property type="match status" value="3"/>
</dbReference>
<proteinExistence type="predicted"/>
<sequence length="1061" mass="115053">MTKTQLAARAKLGRTTVQKAFQPGGLVPSAETVAALAHVLRLPEGELLELQETAAAATASEGSDGTIITGQLPAHVDPALFTGRENDKQRLLELLRPGHSQRPVLVAAVAGLAGIGKTELALQTARCALMKPGWFPGGVLFRDLHGYDPRRRVSPNAALDSLLRTLGIRSEQIPGDLDDRAAKYRSVLSTYVRQNRRILVILDNAATVEQVQPLIPSDGSTAVLITSRHNLGLWQRVELNVLAPEAAIDLIRKSLQQVHGASDIRCDQDPYNARQIASLCGYVPLALQIAAALLADTPSRPLASLSQSLSGVHHRLDQLTREDRAVRAALDLSYKHLSQPQARMFRLVALNPGPDLSTETAAHLATADHLHTEQLLQDLRRAHLIEPGTVWGRWRLHDLVRIYANECAAEEPTRPEDVRRLLTYFLERATQANDYVLDLADVTPSGFPDRTQALAWLDAERDNLLAAATLAKTTGHTDIARDLPMAVETYLSTRGYLEEWRAMAALAVRAAHDLNDRRGAARAGVALSDALREMNAVDEAITEARTAAEIFRSLDDQPGQGSALRALAQTLGRAGRHEESLRMSQQAIPLLRQGSNQHVAAVALMNYGAELRDVERYGEAIDALQEALAVLSQTSRSVESIALINLAEALDGVGRRAEAISTLQQAMARALEAGGRWETGTAAAASFFLATILEEDEQHRQASLSFQQAAELSKKAGHASRAAAAFTALGGSLITQQRHEEAADAIGEALALTRRTAEATTDDPGPELAELLMILSIPLVKLRRFDDAVNTLREALAILQRLTDEDPHTSESDLAPAVEMLAGVLSHDDDQLPAALESTAEAVEINAAIVRFHHLRKTRHRRLGPDHPETLRARHDLAWYWGEAVDAAGAVSRFTELLADRERVLGPDHPHALATRQDLAYWRGEAGDPAGAVAAFTELLAHQERLLGPDHLDILATRGSLAYWRGEAGDPTNAVTGFTQLLADQERVLGPDHPDTLATRHNLAWYRGEAGDPSGATAALAQLLADQGRVLGPDHPETLHARHDLAHWQQVAGEEGDHGVG</sequence>
<dbReference type="InterPro" id="IPR019734">
    <property type="entry name" value="TPR_rpt"/>
</dbReference>
<dbReference type="PANTHER" id="PTHR47691:SF3">
    <property type="entry name" value="HTH-TYPE TRANSCRIPTIONAL REGULATOR RV0890C-RELATED"/>
    <property type="match status" value="1"/>
</dbReference>
<reference evidence="1" key="1">
    <citation type="submission" date="2022-10" db="EMBL/GenBank/DDBJ databases">
        <authorList>
            <person name="Mo P."/>
        </authorList>
    </citation>
    <scope>NUCLEOTIDE SEQUENCE</scope>
    <source>
        <strain evidence="1">HUAS 14-6</strain>
    </source>
</reference>
<dbReference type="RefSeq" id="WP_263276654.1">
    <property type="nucleotide sequence ID" value="NZ_CP106795.1"/>
</dbReference>
<dbReference type="Gene3D" id="3.40.50.300">
    <property type="entry name" value="P-loop containing nucleotide triphosphate hydrolases"/>
    <property type="match status" value="1"/>
</dbReference>
<protein>
    <submittedName>
        <fullName evidence="1">Tetratricopeptide repeat protein</fullName>
    </submittedName>
</protein>
<organism evidence="1 2">
    <name type="scientific">Streptomyces albidocamelliae</name>
    <dbReference type="NCBI Taxonomy" id="2981135"/>
    <lineage>
        <taxon>Bacteria</taxon>
        <taxon>Bacillati</taxon>
        <taxon>Actinomycetota</taxon>
        <taxon>Actinomycetes</taxon>
        <taxon>Kitasatosporales</taxon>
        <taxon>Streptomycetaceae</taxon>
        <taxon>Streptomyces</taxon>
    </lineage>
</organism>
<dbReference type="SUPFAM" id="SSF52540">
    <property type="entry name" value="P-loop containing nucleoside triphosphate hydrolases"/>
    <property type="match status" value="1"/>
</dbReference>
<dbReference type="Gene3D" id="1.25.40.10">
    <property type="entry name" value="Tetratricopeptide repeat domain"/>
    <property type="match status" value="4"/>
</dbReference>
<dbReference type="PANTHER" id="PTHR47691">
    <property type="entry name" value="REGULATOR-RELATED"/>
    <property type="match status" value="1"/>
</dbReference>